<dbReference type="EC" id="3.6.4.13" evidence="2"/>
<dbReference type="InterPro" id="IPR011709">
    <property type="entry name" value="DEAD-box_helicase_OB_fold"/>
</dbReference>
<dbReference type="FunFam" id="3.40.50.300:FF:000575">
    <property type="entry name" value="ATP-dependent helicase hrpA"/>
    <property type="match status" value="1"/>
</dbReference>
<evidence type="ECO:0000256" key="4">
    <source>
        <dbReference type="ARBA" id="ARBA00022801"/>
    </source>
</evidence>
<dbReference type="Gene3D" id="1.20.120.1080">
    <property type="match status" value="1"/>
</dbReference>
<protein>
    <recommendedName>
        <fullName evidence="2">RNA helicase</fullName>
        <ecNumber evidence="2">3.6.4.13</ecNumber>
    </recommendedName>
</protein>
<dbReference type="CDD" id="cd17989">
    <property type="entry name" value="DEXHc_HrpA"/>
    <property type="match status" value="1"/>
</dbReference>
<dbReference type="SUPFAM" id="SSF52540">
    <property type="entry name" value="P-loop containing nucleoside triphosphate hydrolases"/>
    <property type="match status" value="1"/>
</dbReference>
<dbReference type="InterPro" id="IPR007502">
    <property type="entry name" value="Helicase-assoc_dom"/>
</dbReference>
<evidence type="ECO:0000259" key="8">
    <source>
        <dbReference type="PROSITE" id="PS51192"/>
    </source>
</evidence>
<dbReference type="Gene3D" id="3.40.50.300">
    <property type="entry name" value="P-loop containing nucleotide triphosphate hydrolases"/>
    <property type="match status" value="2"/>
</dbReference>
<dbReference type="Proteomes" id="UP000196485">
    <property type="component" value="Unassembled WGS sequence"/>
</dbReference>
<gene>
    <name evidence="10" type="primary">hrpB_2</name>
    <name evidence="10" type="ORF">PAQU9191_00671</name>
</gene>
<dbReference type="RefSeq" id="WP_268808185.1">
    <property type="nucleotide sequence ID" value="NZ_FYAH01000001.1"/>
</dbReference>
<sequence>MTLLYVNGRYQLVIEKTGITLSQSNQTQADVLNNEKTLKSAIKDCMMRDRFRLHKRVQGASRIKNEKSKHAVFDEIALDIAKSMQTVELRRNHRPKIIYPAQLPVSQKKDEIAEAIKHNQVVIVAGETGSGKTTQLPKICLELGRGTHGMIGHTQPRRLAARSVATRIAEEMECELGSHVGYKVRFNDQVSERSHVKLMTDGILLAEIQHDRFLSQYDTIIIDEAHERSLNIDFIMGYLRELLPKRPDLKVIITSATIDPERFSKHFNNAPIIEVSGRTFPVEVRYRPVVEDGDDTDRDQLDAIFDAVDELCDEGMGDILIFMNGEREIRDTADALEKRNLRHTEILPLYARLSANEQNRVFQSHNGRRIVLSTNVAETSLTVPGIKYVIDPGTARISRYSYRTKVQRLPIEAISQASANQRMGRCGRVQEGICIRLYSEDDFLSRPEFTDPEILRTNLASVILQMTAIGLGDIQAFPFVEAPDNRNIQDGIRLLEELGAINPKATDPRKRLSNLGRQLARLPIDPRLARMVLEAPKTGSLREVMIIACALSIQDPRERPSDKKQQSDEKHRRFYDKDSDFVTFVNLWDYIQEQQQELSNNHFRRLCKKEYLNYLRIREWQDIYYQVNQVVKELELKMNGNEASYDGIHIALLSGLLSHIGMKDQEKNEYQGARNARFNIFPGSGIFKKQPKWVMVAELVETSRLWGRIGAKIQPEWVEPLAEHLIKRSYSEPHWEKKSAAIHAFEKVTLYGIPVVGKRKVNYGNIDPALSREIFIRSALVEGDWDTKHKFYQQNRKLLREVEELEHKSRRRDILIDDDELFNFYDQRIDLKVTSGRHFDSWWKKASKENPELLNFEREMLFRGDASHVTDLDYPNFWHQGNLKLKLSYQFEPGEDNDGVTVHVPLAILNQVKPDGFDWQIPGLRHELVVALIKSLPKTLRRNFVPAPNYADAFLARVKPMEMPLLDALEKELKRMTGVTLVREDWKLDQIPDHLKITYRAVDHHNRKLRESKDIYGLKDNLKEKVQETLSQVADDDIEQEGLKTWSFGALPERYQQKRGGFEVKAFPALTDNKDSVGIKLFETEEEQHNAMKAGQRRLILLNVPSPIKYLHSNLPNKSKLGLYFNPYGRVLDLIDDCIACGIDKLIEQKGGLAWQPETFEALKEYVRAELGDTVVEIAKQVEEILTTAFNISKRLKGRIDLRMAFAMSDIKAQIESLIFKGFATECGWKRLPDILRYMRAIERRMEKLPIDPNKDRVHVLKIESVVNEYKELLNKIPKGQPVPDKVREIRWMIEELRVSFFAQQLGTPYPISDKRVRNAINEC</sequence>
<accession>A0A1Y6KYJ7</accession>
<dbReference type="PROSITE" id="PS51192">
    <property type="entry name" value="HELICASE_ATP_BIND_1"/>
    <property type="match status" value="1"/>
</dbReference>
<comment type="catalytic activity">
    <reaction evidence="7">
        <text>ATP + H2O = ADP + phosphate + H(+)</text>
        <dbReference type="Rhea" id="RHEA:13065"/>
        <dbReference type="ChEBI" id="CHEBI:15377"/>
        <dbReference type="ChEBI" id="CHEBI:15378"/>
        <dbReference type="ChEBI" id="CHEBI:30616"/>
        <dbReference type="ChEBI" id="CHEBI:43474"/>
        <dbReference type="ChEBI" id="CHEBI:456216"/>
        <dbReference type="EC" id="3.6.4.13"/>
    </reaction>
</comment>
<dbReference type="FunFam" id="1.20.120.1080:FF:000005">
    <property type="entry name" value="ATP-dependent helicase HrpA"/>
    <property type="match status" value="1"/>
</dbReference>
<dbReference type="InterPro" id="IPR001650">
    <property type="entry name" value="Helicase_C-like"/>
</dbReference>
<dbReference type="InterPro" id="IPR014001">
    <property type="entry name" value="Helicase_ATP-bd"/>
</dbReference>
<dbReference type="InterPro" id="IPR010222">
    <property type="entry name" value="RNA_helicase_HrpA"/>
</dbReference>
<dbReference type="InterPro" id="IPR011545">
    <property type="entry name" value="DEAD/DEAH_box_helicase_dom"/>
</dbReference>
<evidence type="ECO:0000256" key="6">
    <source>
        <dbReference type="ARBA" id="ARBA00022840"/>
    </source>
</evidence>
<dbReference type="InterPro" id="IPR027417">
    <property type="entry name" value="P-loop_NTPase"/>
</dbReference>
<name>A0A1Y6KYJ7_9GAMM</name>
<dbReference type="SMART" id="SM00490">
    <property type="entry name" value="HELICc"/>
    <property type="match status" value="1"/>
</dbReference>
<dbReference type="GO" id="GO:0003724">
    <property type="term" value="F:RNA helicase activity"/>
    <property type="evidence" value="ECO:0007669"/>
    <property type="project" value="UniProtKB-EC"/>
</dbReference>
<dbReference type="InterPro" id="IPR003593">
    <property type="entry name" value="AAA+_ATPase"/>
</dbReference>
<dbReference type="PROSITE" id="PS51194">
    <property type="entry name" value="HELICASE_CTER"/>
    <property type="match status" value="1"/>
</dbReference>
<proteinExistence type="inferred from homology"/>
<evidence type="ECO:0000256" key="5">
    <source>
        <dbReference type="ARBA" id="ARBA00022806"/>
    </source>
</evidence>
<dbReference type="FunFam" id="3.40.50.300:FF:000439">
    <property type="entry name" value="ATP-dependent RNA helicase HrpA"/>
    <property type="match status" value="1"/>
</dbReference>
<feature type="domain" description="Helicase ATP-binding" evidence="8">
    <location>
        <begin position="113"/>
        <end position="276"/>
    </location>
</feature>
<dbReference type="InterPro" id="IPR024590">
    <property type="entry name" value="HrpA_C"/>
</dbReference>
<dbReference type="PANTHER" id="PTHR18934">
    <property type="entry name" value="ATP-DEPENDENT RNA HELICASE"/>
    <property type="match status" value="1"/>
</dbReference>
<dbReference type="Pfam" id="PF07717">
    <property type="entry name" value="OB_NTP_bind"/>
    <property type="match status" value="1"/>
</dbReference>
<dbReference type="Pfam" id="PF21010">
    <property type="entry name" value="HA2_C"/>
    <property type="match status" value="1"/>
</dbReference>
<feature type="domain" description="Helicase C-terminal" evidence="9">
    <location>
        <begin position="300"/>
        <end position="470"/>
    </location>
</feature>
<keyword evidence="3" id="KW-0547">Nucleotide-binding</keyword>
<evidence type="ECO:0000313" key="11">
    <source>
        <dbReference type="Proteomes" id="UP000196485"/>
    </source>
</evidence>
<evidence type="ECO:0000256" key="1">
    <source>
        <dbReference type="ARBA" id="ARBA00008792"/>
    </source>
</evidence>
<dbReference type="GO" id="GO:0003723">
    <property type="term" value="F:RNA binding"/>
    <property type="evidence" value="ECO:0007669"/>
    <property type="project" value="TreeGrafter"/>
</dbReference>
<dbReference type="CDD" id="cd18791">
    <property type="entry name" value="SF2_C_RHA"/>
    <property type="match status" value="1"/>
</dbReference>
<keyword evidence="6" id="KW-0067">ATP-binding</keyword>
<dbReference type="Pfam" id="PF00271">
    <property type="entry name" value="Helicase_C"/>
    <property type="match status" value="1"/>
</dbReference>
<evidence type="ECO:0000256" key="2">
    <source>
        <dbReference type="ARBA" id="ARBA00012552"/>
    </source>
</evidence>
<dbReference type="NCBIfam" id="TIGR01967">
    <property type="entry name" value="DEAH_box_HrpA"/>
    <property type="match status" value="1"/>
</dbReference>
<evidence type="ECO:0000259" key="9">
    <source>
        <dbReference type="PROSITE" id="PS51194"/>
    </source>
</evidence>
<reference evidence="11" key="1">
    <citation type="submission" date="2017-06" db="EMBL/GenBank/DDBJ databases">
        <authorList>
            <person name="Rodrigo-Torres L."/>
            <person name="Arahal R. D."/>
            <person name="Lucena T."/>
        </authorList>
    </citation>
    <scope>NUCLEOTIDE SEQUENCE [LARGE SCALE GENOMIC DNA]</scope>
    <source>
        <strain evidence="11">type strain: CECT 9192</strain>
    </source>
</reference>
<dbReference type="SMART" id="SM00487">
    <property type="entry name" value="DEXDc"/>
    <property type="match status" value="1"/>
</dbReference>
<dbReference type="NCBIfam" id="NF008348">
    <property type="entry name" value="PRK11131.1"/>
    <property type="match status" value="1"/>
</dbReference>
<dbReference type="SMART" id="SM00382">
    <property type="entry name" value="AAA"/>
    <property type="match status" value="1"/>
</dbReference>
<keyword evidence="11" id="KW-1185">Reference proteome</keyword>
<evidence type="ECO:0000256" key="3">
    <source>
        <dbReference type="ARBA" id="ARBA00022741"/>
    </source>
</evidence>
<evidence type="ECO:0000256" key="7">
    <source>
        <dbReference type="ARBA" id="ARBA00047984"/>
    </source>
</evidence>
<dbReference type="Pfam" id="PF00270">
    <property type="entry name" value="DEAD"/>
    <property type="match status" value="1"/>
</dbReference>
<dbReference type="Pfam" id="PF11898">
    <property type="entry name" value="DUF3418"/>
    <property type="match status" value="1"/>
</dbReference>
<dbReference type="GO" id="GO:0005524">
    <property type="term" value="F:ATP binding"/>
    <property type="evidence" value="ECO:0007669"/>
    <property type="project" value="UniProtKB-KW"/>
</dbReference>
<keyword evidence="4 10" id="KW-0378">Hydrolase</keyword>
<evidence type="ECO:0000313" key="10">
    <source>
        <dbReference type="EMBL" id="SMY15448.1"/>
    </source>
</evidence>
<dbReference type="EMBL" id="FYAH01000001">
    <property type="protein sequence ID" value="SMY15448.1"/>
    <property type="molecule type" value="Genomic_DNA"/>
</dbReference>
<comment type="similarity">
    <text evidence="1">Belongs to the DEAD box helicase family. DEAH subfamily.</text>
</comment>
<organism evidence="10 11">
    <name type="scientific">Photobacterium aquimaris</name>
    <dbReference type="NCBI Taxonomy" id="512643"/>
    <lineage>
        <taxon>Bacteria</taxon>
        <taxon>Pseudomonadati</taxon>
        <taxon>Pseudomonadota</taxon>
        <taxon>Gammaproteobacteria</taxon>
        <taxon>Vibrionales</taxon>
        <taxon>Vibrionaceae</taxon>
        <taxon>Photobacterium</taxon>
    </lineage>
</organism>
<keyword evidence="5 10" id="KW-0347">Helicase</keyword>
<dbReference type="GO" id="GO:0016887">
    <property type="term" value="F:ATP hydrolysis activity"/>
    <property type="evidence" value="ECO:0007669"/>
    <property type="project" value="RHEA"/>
</dbReference>
<dbReference type="PANTHER" id="PTHR18934:SF99">
    <property type="entry name" value="ATP-DEPENDENT RNA HELICASE DHX37-RELATED"/>
    <property type="match status" value="1"/>
</dbReference>
<dbReference type="SMART" id="SM00847">
    <property type="entry name" value="HA2"/>
    <property type="match status" value="1"/>
</dbReference>